<reference evidence="2" key="1">
    <citation type="submission" date="2020-03" db="EMBL/GenBank/DDBJ databases">
        <title>Castanea mollissima Vanexum genome sequencing.</title>
        <authorList>
            <person name="Staton M."/>
        </authorList>
    </citation>
    <scope>NUCLEOTIDE SEQUENCE</scope>
    <source>
        <tissue evidence="2">Leaf</tissue>
    </source>
</reference>
<dbReference type="AlphaFoldDB" id="A0A8J4V5G3"/>
<dbReference type="Proteomes" id="UP000737018">
    <property type="component" value="Unassembled WGS sequence"/>
</dbReference>
<name>A0A8J4V5G3_9ROSI</name>
<proteinExistence type="predicted"/>
<evidence type="ECO:0000313" key="2">
    <source>
        <dbReference type="EMBL" id="KAF3945612.1"/>
    </source>
</evidence>
<feature type="region of interest" description="Disordered" evidence="1">
    <location>
        <begin position="1"/>
        <end position="22"/>
    </location>
</feature>
<gene>
    <name evidence="2" type="ORF">CMV_028028</name>
</gene>
<keyword evidence="3" id="KW-1185">Reference proteome</keyword>
<sequence length="163" mass="17358">KVEKEEKEKQEATQEDVKVDESLAKDVKENGVDVVKDDKTLGKEMADLTFNFEIHRGGQFVWNPDLVYLGGGVFAESQTSHAKKRNSGPTASTTMSMRVTWNAVTTGTPRSSMRAVSAISAIPPGAVARIIVPAAIPNRTAMPPPNAAAIAIVASAQNATAPR</sequence>
<feature type="non-terminal residue" evidence="2">
    <location>
        <position position="1"/>
    </location>
</feature>
<comment type="caution">
    <text evidence="2">The sequence shown here is derived from an EMBL/GenBank/DDBJ whole genome shotgun (WGS) entry which is preliminary data.</text>
</comment>
<evidence type="ECO:0000256" key="1">
    <source>
        <dbReference type="SAM" id="MobiDB-lite"/>
    </source>
</evidence>
<dbReference type="EMBL" id="JRKL02011877">
    <property type="protein sequence ID" value="KAF3945612.1"/>
    <property type="molecule type" value="Genomic_DNA"/>
</dbReference>
<accession>A0A8J4V5G3</accession>
<protein>
    <submittedName>
        <fullName evidence="2">Uncharacterized protein</fullName>
    </submittedName>
</protein>
<evidence type="ECO:0000313" key="3">
    <source>
        <dbReference type="Proteomes" id="UP000737018"/>
    </source>
</evidence>
<dbReference type="OrthoDB" id="1837424at2759"/>
<organism evidence="2 3">
    <name type="scientific">Castanea mollissima</name>
    <name type="common">Chinese chestnut</name>
    <dbReference type="NCBI Taxonomy" id="60419"/>
    <lineage>
        <taxon>Eukaryota</taxon>
        <taxon>Viridiplantae</taxon>
        <taxon>Streptophyta</taxon>
        <taxon>Embryophyta</taxon>
        <taxon>Tracheophyta</taxon>
        <taxon>Spermatophyta</taxon>
        <taxon>Magnoliopsida</taxon>
        <taxon>eudicotyledons</taxon>
        <taxon>Gunneridae</taxon>
        <taxon>Pentapetalae</taxon>
        <taxon>rosids</taxon>
        <taxon>fabids</taxon>
        <taxon>Fagales</taxon>
        <taxon>Fagaceae</taxon>
        <taxon>Castanea</taxon>
    </lineage>
</organism>